<organism evidence="1 2">
    <name type="scientific">Inquilinus ginsengisoli</name>
    <dbReference type="NCBI Taxonomy" id="363840"/>
    <lineage>
        <taxon>Bacteria</taxon>
        <taxon>Pseudomonadati</taxon>
        <taxon>Pseudomonadota</taxon>
        <taxon>Alphaproteobacteria</taxon>
        <taxon>Rhodospirillales</taxon>
        <taxon>Rhodospirillaceae</taxon>
        <taxon>Inquilinus</taxon>
    </lineage>
</organism>
<evidence type="ECO:0000313" key="1">
    <source>
        <dbReference type="EMBL" id="MDR6292337.1"/>
    </source>
</evidence>
<reference evidence="1 2" key="1">
    <citation type="submission" date="2023-07" db="EMBL/GenBank/DDBJ databases">
        <title>Sorghum-associated microbial communities from plants grown in Nebraska, USA.</title>
        <authorList>
            <person name="Schachtman D."/>
        </authorList>
    </citation>
    <scope>NUCLEOTIDE SEQUENCE [LARGE SCALE GENOMIC DNA]</scope>
    <source>
        <strain evidence="1 2">584</strain>
    </source>
</reference>
<dbReference type="EMBL" id="JAVDPW010000009">
    <property type="protein sequence ID" value="MDR6292337.1"/>
    <property type="molecule type" value="Genomic_DNA"/>
</dbReference>
<accession>A0ABU1JUN2</accession>
<evidence type="ECO:0000313" key="2">
    <source>
        <dbReference type="Proteomes" id="UP001262410"/>
    </source>
</evidence>
<sequence length="119" mass="13404">MTADAFAEEVRSCLPVIAAPIRANEPVPSWLSRAARMAGISVARARAYWYRQVERPRVDEYFAIISAADLSQRRLADMESAYEADRERFARDFPRLARFLPPSLRAPAPSPIQVEVAGR</sequence>
<name>A0ABU1JUN2_9PROT</name>
<gene>
    <name evidence="1" type="ORF">E9232_004877</name>
</gene>
<dbReference type="Proteomes" id="UP001262410">
    <property type="component" value="Unassembled WGS sequence"/>
</dbReference>
<proteinExistence type="predicted"/>
<keyword evidence="2" id="KW-1185">Reference proteome</keyword>
<comment type="caution">
    <text evidence="1">The sequence shown here is derived from an EMBL/GenBank/DDBJ whole genome shotgun (WGS) entry which is preliminary data.</text>
</comment>
<protein>
    <submittedName>
        <fullName evidence="1">Uncharacterized protein</fullName>
    </submittedName>
</protein>
<dbReference type="RefSeq" id="WP_309798349.1">
    <property type="nucleotide sequence ID" value="NZ_JAVDPW010000009.1"/>
</dbReference>